<evidence type="ECO:0000313" key="3">
    <source>
        <dbReference type="Proteomes" id="UP000256964"/>
    </source>
</evidence>
<name>A0A371CV59_9APHY</name>
<evidence type="ECO:0000256" key="1">
    <source>
        <dbReference type="SAM" id="MobiDB-lite"/>
    </source>
</evidence>
<evidence type="ECO:0000313" key="2">
    <source>
        <dbReference type="EMBL" id="RDX44162.1"/>
    </source>
</evidence>
<dbReference type="Proteomes" id="UP000256964">
    <property type="component" value="Unassembled WGS sequence"/>
</dbReference>
<organism evidence="2 3">
    <name type="scientific">Lentinus brumalis</name>
    <dbReference type="NCBI Taxonomy" id="2498619"/>
    <lineage>
        <taxon>Eukaryota</taxon>
        <taxon>Fungi</taxon>
        <taxon>Dikarya</taxon>
        <taxon>Basidiomycota</taxon>
        <taxon>Agaricomycotina</taxon>
        <taxon>Agaricomycetes</taxon>
        <taxon>Polyporales</taxon>
        <taxon>Polyporaceae</taxon>
        <taxon>Lentinus</taxon>
    </lineage>
</organism>
<gene>
    <name evidence="2" type="ORF">OH76DRAFT_1360023</name>
</gene>
<feature type="region of interest" description="Disordered" evidence="1">
    <location>
        <begin position="121"/>
        <end position="143"/>
    </location>
</feature>
<reference evidence="2 3" key="1">
    <citation type="journal article" date="2018" name="Biotechnol. Biofuels">
        <title>Integrative visual omics of the white-rot fungus Polyporus brumalis exposes the biotechnological potential of its oxidative enzymes for delignifying raw plant biomass.</title>
        <authorList>
            <person name="Miyauchi S."/>
            <person name="Rancon A."/>
            <person name="Drula E."/>
            <person name="Hage H."/>
            <person name="Chaduli D."/>
            <person name="Favel A."/>
            <person name="Grisel S."/>
            <person name="Henrissat B."/>
            <person name="Herpoel-Gimbert I."/>
            <person name="Ruiz-Duenas F.J."/>
            <person name="Chevret D."/>
            <person name="Hainaut M."/>
            <person name="Lin J."/>
            <person name="Wang M."/>
            <person name="Pangilinan J."/>
            <person name="Lipzen A."/>
            <person name="Lesage-Meessen L."/>
            <person name="Navarro D."/>
            <person name="Riley R."/>
            <person name="Grigoriev I.V."/>
            <person name="Zhou S."/>
            <person name="Raouche S."/>
            <person name="Rosso M.N."/>
        </authorList>
    </citation>
    <scope>NUCLEOTIDE SEQUENCE [LARGE SCALE GENOMIC DNA]</scope>
    <source>
        <strain evidence="2 3">BRFM 1820</strain>
    </source>
</reference>
<sequence>MRWTRKGYAFGVVCRGRHKLVGWPWYANIPFTNLSSIPGGQPTIRCLLLAWKLGILRFEPATEDEIDLARRNPDAVLPGAPPLQPAPFCWGSLGTNQMRKAKKNGVSLPLKKPLRGKRVGPISPKLVLDSDMGEDEEVCSDND</sequence>
<keyword evidence="3" id="KW-1185">Reference proteome</keyword>
<dbReference type="OrthoDB" id="2723610at2759"/>
<feature type="compositionally biased region" description="Acidic residues" evidence="1">
    <location>
        <begin position="131"/>
        <end position="143"/>
    </location>
</feature>
<protein>
    <submittedName>
        <fullName evidence="2">Uncharacterized protein</fullName>
    </submittedName>
</protein>
<dbReference type="AlphaFoldDB" id="A0A371CV59"/>
<dbReference type="EMBL" id="KZ857454">
    <property type="protein sequence ID" value="RDX44162.1"/>
    <property type="molecule type" value="Genomic_DNA"/>
</dbReference>
<accession>A0A371CV59</accession>
<proteinExistence type="predicted"/>